<dbReference type="AlphaFoldDB" id="A0A2T2XHX3"/>
<dbReference type="InterPro" id="IPR032423">
    <property type="entry name" value="AAA_assoc_2"/>
</dbReference>
<evidence type="ECO:0000313" key="6">
    <source>
        <dbReference type="EMBL" id="PSR34052.1"/>
    </source>
</evidence>
<reference evidence="6 7" key="1">
    <citation type="journal article" date="2014" name="BMC Genomics">
        <title>Comparison of environmental and isolate Sulfobacillus genomes reveals diverse carbon, sulfur, nitrogen, and hydrogen metabolisms.</title>
        <authorList>
            <person name="Justice N.B."/>
            <person name="Norman A."/>
            <person name="Brown C.T."/>
            <person name="Singh A."/>
            <person name="Thomas B.C."/>
            <person name="Banfield J.F."/>
        </authorList>
    </citation>
    <scope>NUCLEOTIDE SEQUENCE [LARGE SCALE GENOMIC DNA]</scope>
    <source>
        <strain evidence="6">AMDSBA4</strain>
    </source>
</reference>
<dbReference type="GO" id="GO:0017116">
    <property type="term" value="F:single-stranded DNA helicase activity"/>
    <property type="evidence" value="ECO:0007669"/>
    <property type="project" value="TreeGrafter"/>
</dbReference>
<dbReference type="Gene3D" id="1.10.8.60">
    <property type="match status" value="1"/>
</dbReference>
<dbReference type="InterPro" id="IPR051314">
    <property type="entry name" value="AAA_ATPase_RarA/MGS1/WRNIP1"/>
</dbReference>
<evidence type="ECO:0000256" key="2">
    <source>
        <dbReference type="ARBA" id="ARBA00022741"/>
    </source>
</evidence>
<dbReference type="InterPro" id="IPR003593">
    <property type="entry name" value="AAA+_ATPase"/>
</dbReference>
<dbReference type="Pfam" id="PF00004">
    <property type="entry name" value="AAA"/>
    <property type="match status" value="1"/>
</dbReference>
<dbReference type="Gene3D" id="1.10.3710.10">
    <property type="entry name" value="DNA polymerase III clamp loader subunits, C-terminal domain"/>
    <property type="match status" value="1"/>
</dbReference>
<dbReference type="GO" id="GO:0016887">
    <property type="term" value="F:ATP hydrolysis activity"/>
    <property type="evidence" value="ECO:0007669"/>
    <property type="project" value="InterPro"/>
</dbReference>
<dbReference type="Gene3D" id="1.20.272.10">
    <property type="match status" value="1"/>
</dbReference>
<sequence>MPKVPGPDLFADAGDRDREQSAPLPWRLRPLRLDELAGQDHLTGTGGVLRNLLEHRLRSAIFYGPAGTGKTTAAKILAGSGKMRFVSLSAIDSGAADLRRTAEAARQSWANEGRGTVLFVDEIHRFNKGQQDVLLPFVEDGTVVLVGATTENPWAALNSALVSRCLLVQFHALSEQSLVTILDRAWSRRAEWWHSGSIDQEVFNTLAQRSAGDARLALTLLERVAWLADANGTNHITVSHVNQVWQDSAHYHDTGGDRHYDITSAFIKSIRGSDPDAALYWMGRLLAGGDDPRYIVRRILVHAAEDIGLADPQALTVAAAAWTALNAVGLPEARIPIAEAVIYLAGAPKSNSVVAALERLDNILQRWPNLEVPDHLRDRHYRPDIDEPYHYPHDSPGHFTTQRYRPPELDGIAIYQPSDQGQENDVKQRLNHWWPSK</sequence>
<dbReference type="FunFam" id="1.20.272.10:FF:000001">
    <property type="entry name" value="Putative AAA family ATPase"/>
    <property type="match status" value="1"/>
</dbReference>
<dbReference type="InterPro" id="IPR027417">
    <property type="entry name" value="P-loop_NTPase"/>
</dbReference>
<dbReference type="SUPFAM" id="SSF52540">
    <property type="entry name" value="P-loop containing nucleoside triphosphate hydrolases"/>
    <property type="match status" value="1"/>
</dbReference>
<dbReference type="PANTHER" id="PTHR13779">
    <property type="entry name" value="WERNER HELICASE-INTERACTING PROTEIN 1 FAMILY MEMBER"/>
    <property type="match status" value="1"/>
</dbReference>
<organism evidence="6 7">
    <name type="scientific">Sulfobacillus benefaciens</name>
    <dbReference type="NCBI Taxonomy" id="453960"/>
    <lineage>
        <taxon>Bacteria</taxon>
        <taxon>Bacillati</taxon>
        <taxon>Bacillota</taxon>
        <taxon>Clostridia</taxon>
        <taxon>Eubacteriales</taxon>
        <taxon>Clostridiales Family XVII. Incertae Sedis</taxon>
        <taxon>Sulfobacillus</taxon>
    </lineage>
</organism>
<evidence type="ECO:0000259" key="5">
    <source>
        <dbReference type="SMART" id="SM00382"/>
    </source>
</evidence>
<keyword evidence="3" id="KW-0067">ATP-binding</keyword>
<accession>A0A2T2XHX3</accession>
<dbReference type="PANTHER" id="PTHR13779:SF7">
    <property type="entry name" value="ATPASE WRNIP1"/>
    <property type="match status" value="1"/>
</dbReference>
<dbReference type="SMART" id="SM00382">
    <property type="entry name" value="AAA"/>
    <property type="match status" value="1"/>
</dbReference>
<comment type="similarity">
    <text evidence="1">Belongs to the AAA ATPase family. RarA/MGS1/WRNIP1 subfamily.</text>
</comment>
<feature type="domain" description="AAA+ ATPase" evidence="5">
    <location>
        <begin position="56"/>
        <end position="176"/>
    </location>
</feature>
<dbReference type="Pfam" id="PF12002">
    <property type="entry name" value="MgsA_C"/>
    <property type="match status" value="1"/>
</dbReference>
<dbReference type="InterPro" id="IPR003959">
    <property type="entry name" value="ATPase_AAA_core"/>
</dbReference>
<dbReference type="Pfam" id="PF16193">
    <property type="entry name" value="AAA_assoc_2"/>
    <property type="match status" value="1"/>
</dbReference>
<dbReference type="Proteomes" id="UP000242972">
    <property type="component" value="Unassembled WGS sequence"/>
</dbReference>
<keyword evidence="2" id="KW-0547">Nucleotide-binding</keyword>
<dbReference type="GO" id="GO:0008047">
    <property type="term" value="F:enzyme activator activity"/>
    <property type="evidence" value="ECO:0007669"/>
    <property type="project" value="TreeGrafter"/>
</dbReference>
<dbReference type="GO" id="GO:0000731">
    <property type="term" value="P:DNA synthesis involved in DNA repair"/>
    <property type="evidence" value="ECO:0007669"/>
    <property type="project" value="TreeGrafter"/>
</dbReference>
<dbReference type="InterPro" id="IPR008921">
    <property type="entry name" value="DNA_pol3_clamp-load_cplx_C"/>
</dbReference>
<name>A0A2T2XHX3_9FIRM</name>
<dbReference type="GO" id="GO:0003677">
    <property type="term" value="F:DNA binding"/>
    <property type="evidence" value="ECO:0007669"/>
    <property type="project" value="InterPro"/>
</dbReference>
<gene>
    <name evidence="6" type="ORF">C7B46_07260</name>
</gene>
<dbReference type="InterPro" id="IPR021886">
    <property type="entry name" value="MgsA_C"/>
</dbReference>
<dbReference type="GO" id="GO:0005524">
    <property type="term" value="F:ATP binding"/>
    <property type="evidence" value="ECO:0007669"/>
    <property type="project" value="UniProtKB-KW"/>
</dbReference>
<proteinExistence type="inferred from homology"/>
<feature type="region of interest" description="Disordered" evidence="4">
    <location>
        <begin position="1"/>
        <end position="22"/>
    </location>
</feature>
<dbReference type="CDD" id="cd00009">
    <property type="entry name" value="AAA"/>
    <property type="match status" value="1"/>
</dbReference>
<evidence type="ECO:0000256" key="4">
    <source>
        <dbReference type="SAM" id="MobiDB-lite"/>
    </source>
</evidence>
<dbReference type="CDD" id="cd18139">
    <property type="entry name" value="HLD_clamp_RarA"/>
    <property type="match status" value="1"/>
</dbReference>
<evidence type="ECO:0000256" key="1">
    <source>
        <dbReference type="ARBA" id="ARBA00008959"/>
    </source>
</evidence>
<dbReference type="EMBL" id="PXYW01000013">
    <property type="protein sequence ID" value="PSR34052.1"/>
    <property type="molecule type" value="Genomic_DNA"/>
</dbReference>
<protein>
    <submittedName>
        <fullName evidence="6">Replication-associated recombination protein A</fullName>
    </submittedName>
</protein>
<dbReference type="SUPFAM" id="SSF48019">
    <property type="entry name" value="post-AAA+ oligomerization domain-like"/>
    <property type="match status" value="1"/>
</dbReference>
<evidence type="ECO:0000313" key="7">
    <source>
        <dbReference type="Proteomes" id="UP000242972"/>
    </source>
</evidence>
<dbReference type="GO" id="GO:0006261">
    <property type="term" value="P:DNA-templated DNA replication"/>
    <property type="evidence" value="ECO:0007669"/>
    <property type="project" value="TreeGrafter"/>
</dbReference>
<evidence type="ECO:0000256" key="3">
    <source>
        <dbReference type="ARBA" id="ARBA00022840"/>
    </source>
</evidence>
<dbReference type="Gene3D" id="3.40.50.300">
    <property type="entry name" value="P-loop containing nucleotide triphosphate hydrolases"/>
    <property type="match status" value="1"/>
</dbReference>
<comment type="caution">
    <text evidence="6">The sequence shown here is derived from an EMBL/GenBank/DDBJ whole genome shotgun (WGS) entry which is preliminary data.</text>
</comment>